<organism evidence="2 3">
    <name type="scientific">Brachionus calyciflorus</name>
    <dbReference type="NCBI Taxonomy" id="104777"/>
    <lineage>
        <taxon>Eukaryota</taxon>
        <taxon>Metazoa</taxon>
        <taxon>Spiralia</taxon>
        <taxon>Gnathifera</taxon>
        <taxon>Rotifera</taxon>
        <taxon>Eurotatoria</taxon>
        <taxon>Monogononta</taxon>
        <taxon>Pseudotrocha</taxon>
        <taxon>Ploima</taxon>
        <taxon>Brachionidae</taxon>
        <taxon>Brachionus</taxon>
    </lineage>
</organism>
<evidence type="ECO:0000256" key="1">
    <source>
        <dbReference type="SAM" id="MobiDB-lite"/>
    </source>
</evidence>
<gene>
    <name evidence="2" type="ORF">OXX778_LOCUS21325</name>
</gene>
<protein>
    <submittedName>
        <fullName evidence="2">Uncharacterized protein</fullName>
    </submittedName>
</protein>
<evidence type="ECO:0000313" key="3">
    <source>
        <dbReference type="Proteomes" id="UP000663879"/>
    </source>
</evidence>
<comment type="caution">
    <text evidence="2">The sequence shown here is derived from an EMBL/GenBank/DDBJ whole genome shotgun (WGS) entry which is preliminary data.</text>
</comment>
<feature type="region of interest" description="Disordered" evidence="1">
    <location>
        <begin position="276"/>
        <end position="298"/>
    </location>
</feature>
<proteinExistence type="predicted"/>
<evidence type="ECO:0000313" key="2">
    <source>
        <dbReference type="EMBL" id="CAF1104641.1"/>
    </source>
</evidence>
<name>A0A814PIE1_9BILA</name>
<dbReference type="EMBL" id="CAJNOC010007767">
    <property type="protein sequence ID" value="CAF1104641.1"/>
    <property type="molecule type" value="Genomic_DNA"/>
</dbReference>
<reference evidence="2" key="1">
    <citation type="submission" date="2021-02" db="EMBL/GenBank/DDBJ databases">
        <authorList>
            <person name="Nowell W R."/>
        </authorList>
    </citation>
    <scope>NUCLEOTIDE SEQUENCE</scope>
    <source>
        <strain evidence="2">Ploen Becks lab</strain>
    </source>
</reference>
<sequence>MRNSILNGANKDLIHSLCECIYNILRGNVELTESDKTQLIKCKNSLRKFLTKNSIKEKKKILIQKGGFLQILLPAVISGLARICQVQSKKNEIHKKWMVIPFNSLKTDYKNDTKKKILSNKKLSKEGKITMFNNLVQKNLIKNMSGQPMSEDTPENIKTNYDVIDEEVQSVKNEYDEFQDKNTYDWIKEESLTPFSADLRRFSSMLNKTLKNYNQSNNYTPRNISMNEPNNDLSDFTLRDNLLNNLRYSIKDPSDFSLRNISLNDSNHLINENQSIFQRPTQRQQGLNDQYQTKPIEK</sequence>
<dbReference type="Proteomes" id="UP000663879">
    <property type="component" value="Unassembled WGS sequence"/>
</dbReference>
<accession>A0A814PIE1</accession>
<dbReference type="AlphaFoldDB" id="A0A814PIE1"/>
<keyword evidence="3" id="KW-1185">Reference proteome</keyword>
<dbReference type="OrthoDB" id="6773808at2759"/>